<dbReference type="Pfam" id="PF02353">
    <property type="entry name" value="CMAS"/>
    <property type="match status" value="1"/>
</dbReference>
<keyword evidence="1" id="KW-0489">Methyltransferase</keyword>
<dbReference type="InterPro" id="IPR029063">
    <property type="entry name" value="SAM-dependent_MTases_sf"/>
</dbReference>
<dbReference type="GO" id="GO:0008168">
    <property type="term" value="F:methyltransferase activity"/>
    <property type="evidence" value="ECO:0007669"/>
    <property type="project" value="UniProtKB-KW"/>
</dbReference>
<dbReference type="GO" id="GO:0032259">
    <property type="term" value="P:methylation"/>
    <property type="evidence" value="ECO:0007669"/>
    <property type="project" value="UniProtKB-KW"/>
</dbReference>
<dbReference type="CDD" id="cd02440">
    <property type="entry name" value="AdoMet_MTases"/>
    <property type="match status" value="1"/>
</dbReference>
<dbReference type="PANTHER" id="PTHR43832:SF1">
    <property type="entry name" value="S-ADENOSYL-L-METHIONINE-DEPENDENT METHYLTRANSFERASES SUPERFAMILY PROTEIN"/>
    <property type="match status" value="1"/>
</dbReference>
<proteinExistence type="predicted"/>
<dbReference type="SUPFAM" id="SSF53335">
    <property type="entry name" value="S-adenosyl-L-methionine-dependent methyltransferases"/>
    <property type="match status" value="1"/>
</dbReference>
<evidence type="ECO:0000313" key="1">
    <source>
        <dbReference type="EMBL" id="HEC73460.1"/>
    </source>
</evidence>
<dbReference type="Proteomes" id="UP000886384">
    <property type="component" value="Unassembled WGS sequence"/>
</dbReference>
<dbReference type="FunFam" id="3.40.50.150:FF:000554">
    <property type="entry name" value="Cation-transporting ATPase"/>
    <property type="match status" value="1"/>
</dbReference>
<dbReference type="AlphaFoldDB" id="A0A7C1VQS3"/>
<organism evidence="1">
    <name type="scientific">Methylophaga aminisulfidivorans</name>
    <dbReference type="NCBI Taxonomy" id="230105"/>
    <lineage>
        <taxon>Bacteria</taxon>
        <taxon>Pseudomonadati</taxon>
        <taxon>Pseudomonadota</taxon>
        <taxon>Gammaproteobacteria</taxon>
        <taxon>Thiotrichales</taxon>
        <taxon>Piscirickettsiaceae</taxon>
        <taxon>Methylophaga</taxon>
    </lineage>
</organism>
<reference evidence="1" key="1">
    <citation type="journal article" date="2020" name="mSystems">
        <title>Genome- and Community-Level Interaction Insights into Carbon Utilization and Element Cycling Functions of Hydrothermarchaeota in Hydrothermal Sediment.</title>
        <authorList>
            <person name="Zhou Z."/>
            <person name="Liu Y."/>
            <person name="Xu W."/>
            <person name="Pan J."/>
            <person name="Luo Z.H."/>
            <person name="Li M."/>
        </authorList>
    </citation>
    <scope>NUCLEOTIDE SEQUENCE [LARGE SCALE GENOMIC DNA]</scope>
    <source>
        <strain evidence="1">HyVt-380</strain>
    </source>
</reference>
<protein>
    <submittedName>
        <fullName evidence="1">Class I SAM-dependent methyltransferase</fullName>
    </submittedName>
</protein>
<keyword evidence="1" id="KW-0808">Transferase</keyword>
<name>A0A7C1VQS3_9GAMM</name>
<accession>A0A7C1VQS3</accession>
<dbReference type="Gene3D" id="3.40.50.150">
    <property type="entry name" value="Vaccinia Virus protein VP39"/>
    <property type="match status" value="1"/>
</dbReference>
<sequence>MGLINLAEKSWMPDKVIRFGIRHLLKQRMREEYVDDPEVASIRKQACIDMLKQSPIAIETDAANEQHYEVPSLFYEYSLGKRYKYSGCYWDDTCLTLDDAEDLMLAKYLERAELKNGQDILELGCGWGSLTLYMAEKLPYAKITAVSNSYSQREYIDSQLKARGLTNVRIVTCDVNELELEQQYDRVISVEMFEHMRNYQRLFDKINNWLKDNGKLFVHIFCHKTVAYPFEVEGDDNWMGKYFFTGGLMPSADTLLHFQQQLQIEKQWLVNGQHYQKTAEAWLQNTDKHEMEILEVFKEVYGDKSAKVWLQRWRLFFMACAELFGYKQGTEWLVTHYLFTKKH</sequence>
<dbReference type="EMBL" id="DRHY01000081">
    <property type="protein sequence ID" value="HEC73460.1"/>
    <property type="molecule type" value="Genomic_DNA"/>
</dbReference>
<dbReference type="PANTHER" id="PTHR43832">
    <property type="match status" value="1"/>
</dbReference>
<gene>
    <name evidence="1" type="ORF">ENI26_03695</name>
</gene>
<comment type="caution">
    <text evidence="1">The sequence shown here is derived from an EMBL/GenBank/DDBJ whole genome shotgun (WGS) entry which is preliminary data.</text>
</comment>